<accession>A0A2N6SE23</accession>
<dbReference type="OrthoDB" id="2987820at2"/>
<dbReference type="STRING" id="84135.GCA_001052115_01084"/>
<dbReference type="Proteomes" id="UP000235670">
    <property type="component" value="Unassembled WGS sequence"/>
</dbReference>
<comment type="caution">
    <text evidence="1">The sequence shown here is derived from an EMBL/GenBank/DDBJ whole genome shotgun (WGS) entry which is preliminary data.</text>
</comment>
<gene>
    <name evidence="1" type="ORF">CJ218_05960</name>
</gene>
<dbReference type="Gene3D" id="2.170.120.30">
    <property type="match status" value="1"/>
</dbReference>
<sequence length="319" mass="35787">MRLKENNQLKLISLLIAILLFLSVNEKIKNFSVIGNTDNNATVWVTDVQVEAEYDRDKQYVLGVPNTVSVKLSGTPSKVQKESVAKNFKVKLNLKNSQIGDDQKVKLDVEGLEKGIEGTAEPSTITVSIREKTTKEFVVTPTLKKERLTMGYEVEKLKVNDEHVKISGDLETINSIREVRAESDNKTKINKNTKEEAKLVAYDSNYNKIEDIHIEPSSTVMTIEVKNIQKEVPVTVNTIGALPEGYELVSITPEATKATVRGESQTELDKLTEMLVDVDLSDVKDETEERSNLKLYPKEDIRVTSDPAIVKVTIKVRKK</sequence>
<dbReference type="InterPro" id="IPR012505">
    <property type="entry name" value="YbbR"/>
</dbReference>
<reference evidence="1 2" key="1">
    <citation type="submission" date="2017-09" db="EMBL/GenBank/DDBJ databases">
        <title>Bacterial strain isolated from the female urinary microbiota.</title>
        <authorList>
            <person name="Thomas-White K."/>
            <person name="Kumar N."/>
            <person name="Forster S."/>
            <person name="Putonti C."/>
            <person name="Lawley T."/>
            <person name="Wolfe A.J."/>
        </authorList>
    </citation>
    <scope>NUCLEOTIDE SEQUENCE [LARGE SCALE GENOMIC DNA]</scope>
    <source>
        <strain evidence="1 2">UMB0186</strain>
    </source>
</reference>
<dbReference type="PANTHER" id="PTHR37804">
    <property type="entry name" value="CDAA REGULATORY PROTEIN CDAR"/>
    <property type="match status" value="1"/>
</dbReference>
<evidence type="ECO:0008006" key="3">
    <source>
        <dbReference type="Google" id="ProtNLM"/>
    </source>
</evidence>
<name>A0A2N6SE23_9BACL</name>
<dbReference type="Gene3D" id="2.170.120.40">
    <property type="entry name" value="YbbR-like domain"/>
    <property type="match status" value="2"/>
</dbReference>
<dbReference type="RefSeq" id="WP_102189963.1">
    <property type="nucleotide sequence ID" value="NZ_CAUTAO010000005.1"/>
</dbReference>
<evidence type="ECO:0000313" key="1">
    <source>
        <dbReference type="EMBL" id="PMC52137.1"/>
    </source>
</evidence>
<dbReference type="InterPro" id="IPR053154">
    <property type="entry name" value="c-di-AMP_regulator"/>
</dbReference>
<proteinExistence type="predicted"/>
<dbReference type="Pfam" id="PF07949">
    <property type="entry name" value="YbbR"/>
    <property type="match status" value="2"/>
</dbReference>
<dbReference type="EMBL" id="PNGT01000006">
    <property type="protein sequence ID" value="PMC52137.1"/>
    <property type="molecule type" value="Genomic_DNA"/>
</dbReference>
<dbReference type="PANTHER" id="PTHR37804:SF1">
    <property type="entry name" value="CDAA REGULATORY PROTEIN CDAR"/>
    <property type="match status" value="1"/>
</dbReference>
<evidence type="ECO:0000313" key="2">
    <source>
        <dbReference type="Proteomes" id="UP000235670"/>
    </source>
</evidence>
<dbReference type="AlphaFoldDB" id="A0A2N6SE23"/>
<protein>
    <recommendedName>
        <fullName evidence="3">YbbR-like domain-containing protein</fullName>
    </recommendedName>
</protein>
<organism evidence="1 2">
    <name type="scientific">Gemella sanguinis</name>
    <dbReference type="NCBI Taxonomy" id="84135"/>
    <lineage>
        <taxon>Bacteria</taxon>
        <taxon>Bacillati</taxon>
        <taxon>Bacillota</taxon>
        <taxon>Bacilli</taxon>
        <taxon>Bacillales</taxon>
        <taxon>Gemellaceae</taxon>
        <taxon>Gemella</taxon>
    </lineage>
</organism>